<evidence type="ECO:0000256" key="2">
    <source>
        <dbReference type="ARBA" id="ARBA00009347"/>
    </source>
</evidence>
<comment type="similarity">
    <text evidence="2">Belongs to the acyl-CoA dehydrogenase family.</text>
</comment>
<feature type="domain" description="Acyl-CoA dehydrogenase/oxidase C-terminal" evidence="5">
    <location>
        <begin position="225"/>
        <end position="371"/>
    </location>
</feature>
<dbReference type="HOGENOM" id="CLU_018204_3_2_5"/>
<dbReference type="GO" id="GO:0003995">
    <property type="term" value="F:acyl-CoA dehydrogenase activity"/>
    <property type="evidence" value="ECO:0007669"/>
    <property type="project" value="TreeGrafter"/>
</dbReference>
<dbReference type="AlphaFoldDB" id="A0A089NQ47"/>
<feature type="domain" description="Acyl-CoA dehydrogenase/oxidase N-terminal" evidence="6">
    <location>
        <begin position="11"/>
        <end position="92"/>
    </location>
</feature>
<dbReference type="InterPro" id="IPR013786">
    <property type="entry name" value="AcylCoA_DH/ox_N"/>
</dbReference>
<dbReference type="SUPFAM" id="SSF47203">
    <property type="entry name" value="Acyl-CoA dehydrogenase C-terminal domain-like"/>
    <property type="match status" value="1"/>
</dbReference>
<dbReference type="Gene3D" id="1.10.540.10">
    <property type="entry name" value="Acyl-CoA dehydrogenase/oxidase, N-terminal domain"/>
    <property type="match status" value="1"/>
</dbReference>
<protein>
    <submittedName>
        <fullName evidence="7">Acyl-CoA dehydrogenase</fullName>
    </submittedName>
</protein>
<organism evidence="7 8">
    <name type="scientific">Methylobacterium oryzae CBMB20</name>
    <dbReference type="NCBI Taxonomy" id="693986"/>
    <lineage>
        <taxon>Bacteria</taxon>
        <taxon>Pseudomonadati</taxon>
        <taxon>Pseudomonadota</taxon>
        <taxon>Alphaproteobacteria</taxon>
        <taxon>Hyphomicrobiales</taxon>
        <taxon>Methylobacteriaceae</taxon>
        <taxon>Methylobacterium</taxon>
    </lineage>
</organism>
<gene>
    <name evidence="7" type="ORF">MOC_0193</name>
</gene>
<evidence type="ECO:0000256" key="3">
    <source>
        <dbReference type="ARBA" id="ARBA00022630"/>
    </source>
</evidence>
<dbReference type="STRING" id="693986.MOC_0193"/>
<dbReference type="PANTHER" id="PTHR43884">
    <property type="entry name" value="ACYL-COA DEHYDROGENASE"/>
    <property type="match status" value="1"/>
</dbReference>
<evidence type="ECO:0000259" key="5">
    <source>
        <dbReference type="Pfam" id="PF00441"/>
    </source>
</evidence>
<dbReference type="InterPro" id="IPR009075">
    <property type="entry name" value="AcylCo_DH/oxidase_C"/>
</dbReference>
<keyword evidence="8" id="KW-1185">Reference proteome</keyword>
<dbReference type="KEGG" id="mor:MOC_0193"/>
<evidence type="ECO:0000256" key="1">
    <source>
        <dbReference type="ARBA" id="ARBA00001974"/>
    </source>
</evidence>
<sequence>MSTFAARAERVAAVAARHADAVDREGRFPEEAVAALKAERLLGLQIPGQFGGEGAGLVQIAELCSTLGQACSAAAMVFAMHHIKVSSLVTHGLDSPWHGRLMERITREQLLVASSTTEAGIGGDLRNSLCAVETTGEVFALGKDASVISYGARADLILATARRHPDAATSDQVLVALMADQISLVRTGDWDTLGMRGTCSDGFRLEARNVPVEQILPKPFAEIAAQSMLASSHLLWSSVWYGIATYAVDRARAFVQAEARRRPGQVPPTALRLAEVSNAHQAMRGTIVSALRRFEDAHGDADTIGSVGFCVMLNNLKVTVSDMAVEIVRGALAIVGLAGYRNDTPFSLGRPLRDVLSAPLMIGNDRILANTAKLLLVQKGSGQLMSA</sequence>
<dbReference type="SUPFAM" id="SSF56645">
    <property type="entry name" value="Acyl-CoA dehydrogenase NM domain-like"/>
    <property type="match status" value="1"/>
</dbReference>
<evidence type="ECO:0000313" key="8">
    <source>
        <dbReference type="Proteomes" id="UP000029492"/>
    </source>
</evidence>
<dbReference type="Pfam" id="PF02771">
    <property type="entry name" value="Acyl-CoA_dh_N"/>
    <property type="match status" value="1"/>
</dbReference>
<dbReference type="Proteomes" id="UP000029492">
    <property type="component" value="Chromosome"/>
</dbReference>
<dbReference type="Gene3D" id="2.40.110.10">
    <property type="entry name" value="Butyryl-CoA Dehydrogenase, subunit A, domain 2"/>
    <property type="match status" value="1"/>
</dbReference>
<evidence type="ECO:0000313" key="7">
    <source>
        <dbReference type="EMBL" id="AIQ87948.1"/>
    </source>
</evidence>
<evidence type="ECO:0000259" key="6">
    <source>
        <dbReference type="Pfam" id="PF02771"/>
    </source>
</evidence>
<dbReference type="RefSeq" id="WP_043755091.1">
    <property type="nucleotide sequence ID" value="NZ_CP003811.1"/>
</dbReference>
<dbReference type="PANTHER" id="PTHR43884:SF12">
    <property type="entry name" value="ISOVALERYL-COA DEHYDROGENASE, MITOCHONDRIAL-RELATED"/>
    <property type="match status" value="1"/>
</dbReference>
<dbReference type="InterPro" id="IPR046373">
    <property type="entry name" value="Acyl-CoA_Oxase/DH_mid-dom_sf"/>
</dbReference>
<reference evidence="7 8" key="1">
    <citation type="journal article" date="2014" name="PLoS ONE">
        <title>Genome Information of Methylobacterium oryzae, a Plant-Probiotic Methylotroph in the Phyllosphere.</title>
        <authorList>
            <person name="Kwak M.J."/>
            <person name="Jeong H."/>
            <person name="Madhaiyan M."/>
            <person name="Lee Y."/>
            <person name="Sa T.M."/>
            <person name="Oh T.K."/>
            <person name="Kim J.F."/>
        </authorList>
    </citation>
    <scope>NUCLEOTIDE SEQUENCE [LARGE SCALE GENOMIC DNA]</scope>
    <source>
        <strain evidence="7 8">CBMB20</strain>
    </source>
</reference>
<dbReference type="GO" id="GO:0050660">
    <property type="term" value="F:flavin adenine dinucleotide binding"/>
    <property type="evidence" value="ECO:0007669"/>
    <property type="project" value="InterPro"/>
</dbReference>
<dbReference type="Gene3D" id="1.20.140.10">
    <property type="entry name" value="Butyryl-CoA Dehydrogenase, subunit A, domain 3"/>
    <property type="match status" value="1"/>
</dbReference>
<dbReference type="eggNOG" id="COG1960">
    <property type="taxonomic scope" value="Bacteria"/>
</dbReference>
<keyword evidence="3" id="KW-0285">Flavoprotein</keyword>
<keyword evidence="4" id="KW-0274">FAD</keyword>
<comment type="cofactor">
    <cofactor evidence="1">
        <name>FAD</name>
        <dbReference type="ChEBI" id="CHEBI:57692"/>
    </cofactor>
</comment>
<dbReference type="PIRSF" id="PIRSF016578">
    <property type="entry name" value="HsaA"/>
    <property type="match status" value="1"/>
</dbReference>
<name>A0A089NQ47_9HYPH</name>
<accession>A0A089NQ47</accession>
<dbReference type="InterPro" id="IPR009100">
    <property type="entry name" value="AcylCoA_DH/oxidase_NM_dom_sf"/>
</dbReference>
<dbReference type="Pfam" id="PF00441">
    <property type="entry name" value="Acyl-CoA_dh_1"/>
    <property type="match status" value="1"/>
</dbReference>
<dbReference type="EMBL" id="CP003811">
    <property type="protein sequence ID" value="AIQ87948.1"/>
    <property type="molecule type" value="Genomic_DNA"/>
</dbReference>
<dbReference type="InterPro" id="IPR037069">
    <property type="entry name" value="AcylCoA_DH/ox_N_sf"/>
</dbReference>
<proteinExistence type="inferred from homology"/>
<dbReference type="InterPro" id="IPR036250">
    <property type="entry name" value="AcylCo_DH-like_C"/>
</dbReference>
<evidence type="ECO:0000256" key="4">
    <source>
        <dbReference type="ARBA" id="ARBA00022827"/>
    </source>
</evidence>